<dbReference type="AlphaFoldDB" id="A0A3Q4HN88"/>
<reference evidence="5" key="2">
    <citation type="submission" date="2025-09" db="UniProtKB">
        <authorList>
            <consortium name="Ensembl"/>
        </authorList>
    </citation>
    <scope>IDENTIFICATION</scope>
</reference>
<dbReference type="GO" id="GO:0042981">
    <property type="term" value="P:regulation of apoptotic process"/>
    <property type="evidence" value="ECO:0007669"/>
    <property type="project" value="InterPro"/>
</dbReference>
<name>A0A3Q4HN88_NEOBR</name>
<dbReference type="GO" id="GO:0050700">
    <property type="term" value="F:CARD domain binding"/>
    <property type="evidence" value="ECO:0007669"/>
    <property type="project" value="TreeGrafter"/>
</dbReference>
<dbReference type="STRING" id="32507.ENSNBRP00000023591"/>
<proteinExistence type="predicted"/>
<dbReference type="SUPFAM" id="SSF47986">
    <property type="entry name" value="DEATH domain"/>
    <property type="match status" value="1"/>
</dbReference>
<dbReference type="Gene3D" id="3.40.50.300">
    <property type="entry name" value="P-loop containing nucleotide triphosphate hydrolases"/>
    <property type="match status" value="1"/>
</dbReference>
<feature type="coiled-coil region" evidence="3">
    <location>
        <begin position="132"/>
        <end position="341"/>
    </location>
</feature>
<keyword evidence="2 3" id="KW-0175">Coiled coil</keyword>
<evidence type="ECO:0000313" key="5">
    <source>
        <dbReference type="Ensembl" id="ENSNBRP00000023591.1"/>
    </source>
</evidence>
<dbReference type="Proteomes" id="UP000261580">
    <property type="component" value="Unassembled WGS sequence"/>
</dbReference>
<evidence type="ECO:0000256" key="1">
    <source>
        <dbReference type="ARBA" id="ARBA00022553"/>
    </source>
</evidence>
<reference evidence="5" key="1">
    <citation type="submission" date="2025-08" db="UniProtKB">
        <authorList>
            <consortium name="Ensembl"/>
        </authorList>
    </citation>
    <scope>IDENTIFICATION</scope>
</reference>
<dbReference type="InterPro" id="IPR027417">
    <property type="entry name" value="P-loop_NTPase"/>
</dbReference>
<evidence type="ECO:0000256" key="3">
    <source>
        <dbReference type="SAM" id="Coils"/>
    </source>
</evidence>
<dbReference type="SUPFAM" id="SSF50156">
    <property type="entry name" value="PDZ domain-like"/>
    <property type="match status" value="1"/>
</dbReference>
<dbReference type="FunFam" id="1.10.533.10:FF:000003">
    <property type="entry name" value="Caspase recruitment domain family, member 11"/>
    <property type="match status" value="1"/>
</dbReference>
<dbReference type="InterPro" id="IPR001315">
    <property type="entry name" value="CARD"/>
</dbReference>
<dbReference type="InterPro" id="IPR036034">
    <property type="entry name" value="PDZ_sf"/>
</dbReference>
<keyword evidence="1" id="KW-0597">Phosphoprotein</keyword>
<dbReference type="PANTHER" id="PTHR14559">
    <property type="entry name" value="CASPASE RECRUITMENT DOMAIN FAMILY"/>
    <property type="match status" value="1"/>
</dbReference>
<dbReference type="Gene3D" id="2.30.30.40">
    <property type="entry name" value="SH3 Domains"/>
    <property type="match status" value="1"/>
</dbReference>
<dbReference type="GeneTree" id="ENSGT00940000160777"/>
<evidence type="ECO:0000313" key="6">
    <source>
        <dbReference type="Proteomes" id="UP000261580"/>
    </source>
</evidence>
<dbReference type="PROSITE" id="PS50209">
    <property type="entry name" value="CARD"/>
    <property type="match status" value="1"/>
</dbReference>
<dbReference type="Ensembl" id="ENSNBRT00000024205.1">
    <property type="protein sequence ID" value="ENSNBRP00000023591.1"/>
    <property type="gene ID" value="ENSNBRG00000017999.1"/>
</dbReference>
<evidence type="ECO:0000256" key="2">
    <source>
        <dbReference type="ARBA" id="ARBA00023054"/>
    </source>
</evidence>
<dbReference type="GO" id="GO:0005737">
    <property type="term" value="C:cytoplasm"/>
    <property type="evidence" value="ECO:0007669"/>
    <property type="project" value="TreeGrafter"/>
</dbReference>
<dbReference type="Gene3D" id="1.10.533.10">
    <property type="entry name" value="Death Domain, Fas"/>
    <property type="match status" value="1"/>
</dbReference>
<sequence length="744" mass="84260">MAEECVPEDLDLKEMGEEELWELINDNRHRISLGVRPCILIPYLRQARVLSEMDEDEILSCHNLTNRCMRTHMLDLLRTQGKNGGMALLESLMIHYPALYTQVTGRKPSTEPSRFSGLIKYSELTEYLVRAVTGMQKELQEARNEASKLRAHCASLEALKDEKCDLYIRYTAAIEEKSVYQLQTELQNAQAENEFQRQRSLKSVCPESPQLQDEVRSLRCQLAKAEKLDPDILAQDLAEAIDSQVELAEQLRSYREENEQLLRDKKKLLDQNESLSLQVQQLTLDCKMHQQKSAVIQNQMKALQAERDQAYQSRDEAQAMIAHVLAEKDTLRCQLVELQEKLSRSSVPPFLMRSRPKAIRVSGRVLSISFQGEALLSQLAVLGGNKTGVFVHQVTEGSAAHTVGISPGAQIVELQVKYEKNQKALRMVLEDSTLEEAMWALGQVAGICHLSLRPRQDYEALLQQLQSSETSSGDSFYVRVNMSLTAGPGGTLPVSCNDILHVTNTRPAGTEDSWRASHVHPCQQLDLQSGTVPNYYAQRLLIRAIEDMSFEAKKSEKQKTVRIVSTGRQGRNPLWVSVEEEKDATSAPKSCVTLMPYTLVTPRYPPVCRPVLLLPSVLGRILDKKLASWQGFQLCEPVLSSSEHAAQLQRSEILEEVEQGGSRCYTLQSVEKVMKKSKLHRHSQTEEQLLACSRSEEPLLDKLPCLYHSVDPESWCDQTSLLTSLRTIIWEEQKKIVWVEPDLW</sequence>
<dbReference type="FunFam" id="2.30.42.10:FF:000254">
    <property type="entry name" value="Caspase recruitment domain family, member 14"/>
    <property type="match status" value="1"/>
</dbReference>
<protein>
    <submittedName>
        <fullName evidence="5">Caspase recruitment domain family, member 14</fullName>
    </submittedName>
</protein>
<dbReference type="Pfam" id="PF00619">
    <property type="entry name" value="CARD"/>
    <property type="match status" value="1"/>
</dbReference>
<accession>A0A3Q4HN88</accession>
<organism evidence="5 6">
    <name type="scientific">Neolamprologus brichardi</name>
    <name type="common">Fairy cichlid</name>
    <name type="synonym">Lamprologus brichardi</name>
    <dbReference type="NCBI Taxonomy" id="32507"/>
    <lineage>
        <taxon>Eukaryota</taxon>
        <taxon>Metazoa</taxon>
        <taxon>Chordata</taxon>
        <taxon>Craniata</taxon>
        <taxon>Vertebrata</taxon>
        <taxon>Euteleostomi</taxon>
        <taxon>Actinopterygii</taxon>
        <taxon>Neopterygii</taxon>
        <taxon>Teleostei</taxon>
        <taxon>Neoteleostei</taxon>
        <taxon>Acanthomorphata</taxon>
        <taxon>Ovalentaria</taxon>
        <taxon>Cichlomorphae</taxon>
        <taxon>Cichliformes</taxon>
        <taxon>Cichlidae</taxon>
        <taxon>African cichlids</taxon>
        <taxon>Pseudocrenilabrinae</taxon>
        <taxon>Lamprologini</taxon>
        <taxon>Neolamprologus</taxon>
    </lineage>
</organism>
<dbReference type="Gene3D" id="2.30.42.10">
    <property type="match status" value="1"/>
</dbReference>
<dbReference type="Bgee" id="ENSNBRG00000017999">
    <property type="expression patterns" value="Expressed in testis"/>
</dbReference>
<keyword evidence="6" id="KW-1185">Reference proteome</keyword>
<feature type="domain" description="CARD" evidence="4">
    <location>
        <begin position="16"/>
        <end position="107"/>
    </location>
</feature>
<dbReference type="InterPro" id="IPR011029">
    <property type="entry name" value="DEATH-like_dom_sf"/>
</dbReference>
<dbReference type="PANTHER" id="PTHR14559:SF1">
    <property type="entry name" value="CASPASE RECRUITMENT DOMAIN-CONTAINING PROTEIN 14"/>
    <property type="match status" value="1"/>
</dbReference>
<dbReference type="OMA" id="VVWTEQN"/>
<evidence type="ECO:0000259" key="4">
    <source>
        <dbReference type="PROSITE" id="PS50209"/>
    </source>
</evidence>